<dbReference type="InterPro" id="IPR029063">
    <property type="entry name" value="SAM-dependent_MTases_sf"/>
</dbReference>
<evidence type="ECO:0000256" key="1">
    <source>
        <dbReference type="ARBA" id="ARBA00011975"/>
    </source>
</evidence>
<sequence length="496" mass="58295">MIFNHIRKINNSNDKKFFIEKINIINELIKKYCILNNIDHKLIEINENYVLFELSEMGILSSNEDLILLKKLVTTEYVDLLKSLSFYNKNKKETNHILKKFYNSYRKIKQEERKISKKPKIIDLFCGAGGFSWGFVKEGYQIDLANDIELSTIETYKYNHPSLESDRVLNGDIKEIVNHIGDYIKTDIDVIIGGPPCQSFSSANQQRIIDDPRNVLYKYYVKAVEKVKPKFILMENVRGMMKVADQVVDDFKKIDYEVKYKLYDSSDFSVAQKRVRLIYVGIRKDYAEKNNLFPELLMEEIEKELIDKPRYVLKDALECIKSLECPTIKNTTEIDCEISGKKIDINYYKNKSNDYIKLINNYQEFDFTFNHKARYQNENNIEIYKTLQQGADSTCESIKDIMPYSHRNHVFKDKYFKLIENEPSRTITAHMKMDCHSHIHPNQVRSLTPREAARVQSFPDDYLFMGAYLKTYMQIGNAVPPLMGQVFAKIFKKYMG</sequence>
<evidence type="ECO:0000256" key="2">
    <source>
        <dbReference type="ARBA" id="ARBA00022603"/>
    </source>
</evidence>
<dbReference type="SUPFAM" id="SSF53335">
    <property type="entry name" value="S-adenosyl-L-methionine-dependent methyltransferases"/>
    <property type="match status" value="1"/>
</dbReference>
<dbReference type="InterPro" id="IPR050390">
    <property type="entry name" value="C5-Methyltransferase"/>
</dbReference>
<dbReference type="PANTHER" id="PTHR10629:SF52">
    <property type="entry name" value="DNA (CYTOSINE-5)-METHYLTRANSFERASE 1"/>
    <property type="match status" value="1"/>
</dbReference>
<gene>
    <name evidence="5" type="ORF">SDC9_24705</name>
</gene>
<proteinExistence type="predicted"/>
<dbReference type="PROSITE" id="PS00094">
    <property type="entry name" value="C5_MTASE_1"/>
    <property type="match status" value="1"/>
</dbReference>
<reference evidence="5" key="1">
    <citation type="submission" date="2019-08" db="EMBL/GenBank/DDBJ databases">
        <authorList>
            <person name="Kucharzyk K."/>
            <person name="Murdoch R.W."/>
            <person name="Higgins S."/>
            <person name="Loffler F."/>
        </authorList>
    </citation>
    <scope>NUCLEOTIDE SEQUENCE</scope>
</reference>
<dbReference type="PROSITE" id="PS51679">
    <property type="entry name" value="SAM_MT_C5"/>
    <property type="match status" value="1"/>
</dbReference>
<protein>
    <recommendedName>
        <fullName evidence="1">DNA (cytosine-5-)-methyltransferase</fullName>
        <ecNumber evidence="1">2.1.1.37</ecNumber>
    </recommendedName>
</protein>
<dbReference type="EC" id="2.1.1.37" evidence="1"/>
<evidence type="ECO:0000256" key="3">
    <source>
        <dbReference type="ARBA" id="ARBA00022679"/>
    </source>
</evidence>
<keyword evidence="4" id="KW-0949">S-adenosyl-L-methionine</keyword>
<keyword evidence="3" id="KW-0808">Transferase</keyword>
<name>A0A644UIN2_9ZZZZ</name>
<dbReference type="Pfam" id="PF00145">
    <property type="entry name" value="DNA_methylase"/>
    <property type="match status" value="1"/>
</dbReference>
<dbReference type="PANTHER" id="PTHR10629">
    <property type="entry name" value="CYTOSINE-SPECIFIC METHYLTRANSFERASE"/>
    <property type="match status" value="1"/>
</dbReference>
<dbReference type="AlphaFoldDB" id="A0A644UIN2"/>
<dbReference type="PRINTS" id="PR00105">
    <property type="entry name" value="C5METTRFRASE"/>
</dbReference>
<dbReference type="Gene3D" id="3.40.50.150">
    <property type="entry name" value="Vaccinia Virus protein VP39"/>
    <property type="match status" value="1"/>
</dbReference>
<dbReference type="EMBL" id="VSSQ01000120">
    <property type="protein sequence ID" value="MPL78835.1"/>
    <property type="molecule type" value="Genomic_DNA"/>
</dbReference>
<comment type="caution">
    <text evidence="5">The sequence shown here is derived from an EMBL/GenBank/DDBJ whole genome shotgun (WGS) entry which is preliminary data.</text>
</comment>
<dbReference type="Gene3D" id="3.90.120.10">
    <property type="entry name" value="DNA Methylase, subunit A, domain 2"/>
    <property type="match status" value="1"/>
</dbReference>
<dbReference type="InterPro" id="IPR001525">
    <property type="entry name" value="C5_MeTfrase"/>
</dbReference>
<dbReference type="NCBIfam" id="TIGR00675">
    <property type="entry name" value="dcm"/>
    <property type="match status" value="1"/>
</dbReference>
<dbReference type="GO" id="GO:0003886">
    <property type="term" value="F:DNA (cytosine-5-)-methyltransferase activity"/>
    <property type="evidence" value="ECO:0007669"/>
    <property type="project" value="UniProtKB-EC"/>
</dbReference>
<dbReference type="GO" id="GO:0032259">
    <property type="term" value="P:methylation"/>
    <property type="evidence" value="ECO:0007669"/>
    <property type="project" value="UniProtKB-KW"/>
</dbReference>
<evidence type="ECO:0000256" key="4">
    <source>
        <dbReference type="ARBA" id="ARBA00022691"/>
    </source>
</evidence>
<accession>A0A644UIN2</accession>
<evidence type="ECO:0000313" key="5">
    <source>
        <dbReference type="EMBL" id="MPL78835.1"/>
    </source>
</evidence>
<keyword evidence="2" id="KW-0489">Methyltransferase</keyword>
<organism evidence="5">
    <name type="scientific">bioreactor metagenome</name>
    <dbReference type="NCBI Taxonomy" id="1076179"/>
    <lineage>
        <taxon>unclassified sequences</taxon>
        <taxon>metagenomes</taxon>
        <taxon>ecological metagenomes</taxon>
    </lineage>
</organism>
<dbReference type="InterPro" id="IPR018117">
    <property type="entry name" value="C5_DNA_meth_AS"/>
</dbReference>